<accession>A0A2B7WPP1</accession>
<dbReference type="PANTHER" id="PTHR21027">
    <property type="entry name" value="TRNA-SPLICING ENDONUCLEASE SUBUNIT SEN54"/>
    <property type="match status" value="1"/>
</dbReference>
<evidence type="ECO:0000256" key="1">
    <source>
        <dbReference type="ARBA" id="ARBA00005736"/>
    </source>
</evidence>
<evidence type="ECO:0000313" key="5">
    <source>
        <dbReference type="EMBL" id="PGG98745.1"/>
    </source>
</evidence>
<dbReference type="Proteomes" id="UP000223968">
    <property type="component" value="Unassembled WGS sequence"/>
</dbReference>
<dbReference type="STRING" id="1447875.A0A2B7WPP1"/>
<dbReference type="GO" id="GO:0000214">
    <property type="term" value="C:tRNA-intron endonuclease complex"/>
    <property type="evidence" value="ECO:0007669"/>
    <property type="project" value="TreeGrafter"/>
</dbReference>
<evidence type="ECO:0000256" key="2">
    <source>
        <dbReference type="ARBA" id="ARBA00022694"/>
    </source>
</evidence>
<organism evidence="5 6">
    <name type="scientific">Helicocarpus griseus UAMH5409</name>
    <dbReference type="NCBI Taxonomy" id="1447875"/>
    <lineage>
        <taxon>Eukaryota</taxon>
        <taxon>Fungi</taxon>
        <taxon>Dikarya</taxon>
        <taxon>Ascomycota</taxon>
        <taxon>Pezizomycotina</taxon>
        <taxon>Eurotiomycetes</taxon>
        <taxon>Eurotiomycetidae</taxon>
        <taxon>Onygenales</taxon>
        <taxon>Ajellomycetaceae</taxon>
        <taxon>Helicocarpus</taxon>
    </lineage>
</organism>
<feature type="region of interest" description="Disordered" evidence="3">
    <location>
        <begin position="1"/>
        <end position="29"/>
    </location>
</feature>
<feature type="region of interest" description="Disordered" evidence="3">
    <location>
        <begin position="44"/>
        <end position="65"/>
    </location>
</feature>
<evidence type="ECO:0000313" key="6">
    <source>
        <dbReference type="Proteomes" id="UP000223968"/>
    </source>
</evidence>
<proteinExistence type="inferred from homology"/>
<gene>
    <name evidence="5" type="ORF">AJ79_08765</name>
</gene>
<reference evidence="5 6" key="1">
    <citation type="submission" date="2017-10" db="EMBL/GenBank/DDBJ databases">
        <title>Comparative genomics in systemic dimorphic fungi from Ajellomycetaceae.</title>
        <authorList>
            <person name="Munoz J.F."/>
            <person name="Mcewen J.G."/>
            <person name="Clay O.K."/>
            <person name="Cuomo C.A."/>
        </authorList>
    </citation>
    <scope>NUCLEOTIDE SEQUENCE [LARGE SCALE GENOMIC DNA]</scope>
    <source>
        <strain evidence="5 6">UAMH5409</strain>
    </source>
</reference>
<comment type="caution">
    <text evidence="5">The sequence shown here is derived from an EMBL/GenBank/DDBJ whole genome shotgun (WGS) entry which is preliminary data.</text>
</comment>
<dbReference type="GO" id="GO:0000379">
    <property type="term" value="P:tRNA-type intron splice site recognition and cleavage"/>
    <property type="evidence" value="ECO:0007669"/>
    <property type="project" value="TreeGrafter"/>
</dbReference>
<evidence type="ECO:0000259" key="4">
    <source>
        <dbReference type="Pfam" id="PF12928"/>
    </source>
</evidence>
<sequence>MADTDEDALYQPPSTSQDQSAHIDHDLSDETQDFRILNSLSFLSDPSQSASLPRRGEKDFEPNPTLRQADVLAASRDAMHNALAYPRLHNPKTRVVGIYCPTGLLRPARAGAGAGGLSVVEESSAEVLVEEERQEEQGGKAAGKKTEHTTSPKRKPTPPHGVGKGTCVCVTNPRGQHFKAVGRSDYWNRVWLLPEEALYLLERGSLDIRWPAPVAEGGQQEENVEDMEGGVPMSLQAAYACFIGRGALSLDRYIVYAGLRRGGYTVIRAPTWDEGKGEAGVVEKPATVPTTNRAVELYAPAEARSEGGLISLLTRFFNSIYKPRPTGCIAHGPVIGLGIHRSYHDIYRALSIIPTHNPTLSDPSLNAPSPTPSPPYHLAYYVYKPNTPFRKSTPGSPDFRLAVIDSRTHPTLPTLNQLSALLASTPLDPPVGEKMERLMYMRLRHGWRNVILAVVDQGVVSFLRVGDAGFGGVRIFEGGGVAGNKGPRRSGGNGGNGGKKGRR</sequence>
<name>A0A2B7WPP1_9EURO</name>
<dbReference type="EMBL" id="PDNB01000218">
    <property type="protein sequence ID" value="PGG98745.1"/>
    <property type="molecule type" value="Genomic_DNA"/>
</dbReference>
<protein>
    <recommendedName>
        <fullName evidence="4">tRNA-splicing endonuclease subunit Sen54 N-terminal domain-containing protein</fullName>
    </recommendedName>
</protein>
<feature type="domain" description="tRNA-splicing endonuclease subunit Sen54 N-terminal" evidence="4">
    <location>
        <begin position="80"/>
        <end position="210"/>
    </location>
</feature>
<dbReference type="PANTHER" id="PTHR21027:SF1">
    <property type="entry name" value="TRNA-SPLICING ENDONUCLEASE SUBUNIT SEN54"/>
    <property type="match status" value="1"/>
</dbReference>
<comment type="similarity">
    <text evidence="1">Belongs to the SEN54 family.</text>
</comment>
<feature type="region of interest" description="Disordered" evidence="3">
    <location>
        <begin position="127"/>
        <end position="164"/>
    </location>
</feature>
<dbReference type="OrthoDB" id="408683at2759"/>
<dbReference type="AlphaFoldDB" id="A0A2B7WPP1"/>
<dbReference type="InterPro" id="IPR024336">
    <property type="entry name" value="tRNA_splic_suSen54_N"/>
</dbReference>
<dbReference type="InterPro" id="IPR024337">
    <property type="entry name" value="tRNA_splic_suSen54"/>
</dbReference>
<keyword evidence="6" id="KW-1185">Reference proteome</keyword>
<feature type="region of interest" description="Disordered" evidence="3">
    <location>
        <begin position="481"/>
        <end position="503"/>
    </location>
</feature>
<evidence type="ECO:0000256" key="3">
    <source>
        <dbReference type="SAM" id="MobiDB-lite"/>
    </source>
</evidence>
<dbReference type="Pfam" id="PF12928">
    <property type="entry name" value="tRNA_int_end_N2"/>
    <property type="match status" value="1"/>
</dbReference>
<keyword evidence="2" id="KW-0819">tRNA processing</keyword>